<dbReference type="GO" id="GO:0016740">
    <property type="term" value="F:transferase activity"/>
    <property type="evidence" value="ECO:0007669"/>
    <property type="project" value="UniProtKB-KW"/>
</dbReference>
<dbReference type="EMBL" id="LR593886">
    <property type="protein sequence ID" value="VTR94144.1"/>
    <property type="molecule type" value="Genomic_DNA"/>
</dbReference>
<sequence>MVEQHSITEGTLDRLRAAQADIREEYLADNTDPWIIGFSGSKDRTLVTQLVFEMLLDIAPSDRKRPIHVLCNDTLVESPVLMAYVDRMLDRLQTAADNLHLPIKGREDGPRTRPDLWVTSLAGAIRHRPGCSGGVPIG</sequence>
<gene>
    <name evidence="1" type="ORF">SOIL9_35700</name>
</gene>
<reference evidence="1 2" key="1">
    <citation type="submission" date="2019-05" db="EMBL/GenBank/DDBJ databases">
        <authorList>
            <consortium name="Science for Life Laboratories"/>
        </authorList>
    </citation>
    <scope>NUCLEOTIDE SEQUENCE [LARGE SCALE GENOMIC DNA]</scope>
    <source>
        <strain evidence="1">Soil9</strain>
    </source>
</reference>
<dbReference type="Gene3D" id="3.40.50.620">
    <property type="entry name" value="HUPs"/>
    <property type="match status" value="1"/>
</dbReference>
<dbReference type="REBASE" id="377597">
    <property type="entry name" value="M.Gma9DndCP"/>
</dbReference>
<dbReference type="AlphaFoldDB" id="A0A6P2D237"/>
<dbReference type="Proteomes" id="UP000464178">
    <property type="component" value="Chromosome"/>
</dbReference>
<dbReference type="KEGG" id="gms:SOIL9_35700"/>
<dbReference type="InterPro" id="IPR014729">
    <property type="entry name" value="Rossmann-like_a/b/a_fold"/>
</dbReference>
<keyword evidence="1" id="KW-0808">Transferase</keyword>
<accession>A0A6P2D237</accession>
<keyword evidence="2" id="KW-1185">Reference proteome</keyword>
<protein>
    <submittedName>
        <fullName evidence="1">Sulfurtransferase</fullName>
    </submittedName>
</protein>
<evidence type="ECO:0000313" key="2">
    <source>
        <dbReference type="Proteomes" id="UP000464178"/>
    </source>
</evidence>
<dbReference type="SUPFAM" id="SSF52402">
    <property type="entry name" value="Adenine nucleotide alpha hydrolases-like"/>
    <property type="match status" value="1"/>
</dbReference>
<proteinExistence type="predicted"/>
<evidence type="ECO:0000313" key="1">
    <source>
        <dbReference type="EMBL" id="VTR94144.1"/>
    </source>
</evidence>
<organism evidence="1 2">
    <name type="scientific">Gemmata massiliana</name>
    <dbReference type="NCBI Taxonomy" id="1210884"/>
    <lineage>
        <taxon>Bacteria</taxon>
        <taxon>Pseudomonadati</taxon>
        <taxon>Planctomycetota</taxon>
        <taxon>Planctomycetia</taxon>
        <taxon>Gemmatales</taxon>
        <taxon>Gemmataceae</taxon>
        <taxon>Gemmata</taxon>
    </lineage>
</organism>
<name>A0A6P2D237_9BACT</name>